<evidence type="ECO:0000313" key="3">
    <source>
        <dbReference type="Proteomes" id="UP000242219"/>
    </source>
</evidence>
<feature type="region of interest" description="Disordered" evidence="1">
    <location>
        <begin position="42"/>
        <end position="61"/>
    </location>
</feature>
<evidence type="ECO:0000313" key="2">
    <source>
        <dbReference type="EMBL" id="OQD44985.1"/>
    </source>
</evidence>
<dbReference type="EMBL" id="MJUW02000111">
    <property type="protein sequence ID" value="OQD44985.1"/>
    <property type="molecule type" value="Genomic_DNA"/>
</dbReference>
<dbReference type="Proteomes" id="UP000242219">
    <property type="component" value="Unassembled WGS sequence"/>
</dbReference>
<comment type="caution">
    <text evidence="2">The sequence shown here is derived from an EMBL/GenBank/DDBJ whole genome shotgun (WGS) entry which is preliminary data.</text>
</comment>
<name>A0A1V6LXW8_9BACT</name>
<protein>
    <submittedName>
        <fullName evidence="2">Uncharacterized protein</fullName>
    </submittedName>
</protein>
<evidence type="ECO:0000256" key="1">
    <source>
        <dbReference type="SAM" id="MobiDB-lite"/>
    </source>
</evidence>
<gene>
    <name evidence="2" type="ORF">BIY37_10800</name>
</gene>
<dbReference type="AlphaFoldDB" id="A0A1V6LXW8"/>
<keyword evidence="3" id="KW-1185">Reference proteome</keyword>
<proteinExistence type="predicted"/>
<organism evidence="2 3">
    <name type="scientific">Candidatus Brocadia sapporoensis</name>
    <dbReference type="NCBI Taxonomy" id="392547"/>
    <lineage>
        <taxon>Bacteria</taxon>
        <taxon>Pseudomonadati</taxon>
        <taxon>Planctomycetota</taxon>
        <taxon>Candidatus Brocadiia</taxon>
        <taxon>Candidatus Brocadiales</taxon>
        <taxon>Candidatus Brocadiaceae</taxon>
        <taxon>Candidatus Brocadia</taxon>
    </lineage>
</organism>
<accession>A0A1V6LXW8</accession>
<sequence>MHGADPGHAEGSIERQRDSVAALLCYYTFPEFMLFPIKPRSGFRSNHKDSKNTKKDFIWKD</sequence>
<feature type="compositionally biased region" description="Basic and acidic residues" evidence="1">
    <location>
        <begin position="46"/>
        <end position="61"/>
    </location>
</feature>
<reference evidence="2 3" key="1">
    <citation type="journal article" date="2016" name="Genome Announc.">
        <title>Draft Genome Sequence of the Anaerobic Ammonium-Oxidizing Bacterium 'Candidatus Brocadia sp. 40'.</title>
        <authorList>
            <person name="Ali M."/>
            <person name="Haroon M.F."/>
            <person name="Narita Y."/>
            <person name="Zhang L."/>
            <person name="Rangel Shaw D."/>
            <person name="Okabe S."/>
            <person name="Saikaly P.E."/>
        </authorList>
    </citation>
    <scope>NUCLEOTIDE SEQUENCE [LARGE SCALE GENOMIC DNA]</scope>
    <source>
        <strain evidence="2 3">40</strain>
    </source>
</reference>